<dbReference type="EMBL" id="CP080034">
    <property type="protein sequence ID" value="QYC11497.1"/>
    <property type="molecule type" value="Genomic_DNA"/>
</dbReference>
<dbReference type="GeneID" id="94374777"/>
<evidence type="ECO:0000313" key="1">
    <source>
        <dbReference type="EMBL" id="QYC11497.1"/>
    </source>
</evidence>
<name>A0ABX8TJU7_9CAUL</name>
<organism evidence="1 2">
    <name type="scientific">Brevundimonas nasdae</name>
    <dbReference type="NCBI Taxonomy" id="172043"/>
    <lineage>
        <taxon>Bacteria</taxon>
        <taxon>Pseudomonadati</taxon>
        <taxon>Pseudomonadota</taxon>
        <taxon>Alphaproteobacteria</taxon>
        <taxon>Caulobacterales</taxon>
        <taxon>Caulobacteraceae</taxon>
        <taxon>Brevundimonas</taxon>
    </lineage>
</organism>
<protein>
    <submittedName>
        <fullName evidence="1">Uncharacterized protein</fullName>
    </submittedName>
</protein>
<accession>A0ABX8TJU7</accession>
<sequence>MAQGTASDVATSWSERLAVAPAAQTVGDLYGGRGFTEARRAADHVSGRLAIISAGLGLVDSETKAPAYSLTTARGDADDIRLKTGGGRSEWWAAIQAASPFAAQAPMLGDGLILAAVSSAYLEMVAAEWSAWPASDRARLRLFSKEAPQGAGAILSDAWMPYDDRLDAVRGDLAGTQGDFAQRALRHFATEIAQTGSPYEDAAQVSKALHGLSAREVPVRRRMTDDELKQVIRENWAAANGQSTIMLRRLRDTLGLACEQGRFQGLFHAVKAERVQ</sequence>
<evidence type="ECO:0000313" key="2">
    <source>
        <dbReference type="Proteomes" id="UP000824334"/>
    </source>
</evidence>
<reference evidence="1 2" key="1">
    <citation type="submission" date="2021-07" db="EMBL/GenBank/DDBJ databases">
        <title>Isolation and characterization of bacteria from a gold mining with a capacity of golden bioaccumulation.</title>
        <authorList>
            <person name="Yang X.J."/>
        </authorList>
    </citation>
    <scope>NUCLEOTIDE SEQUENCE [LARGE SCALE GENOMIC DNA]</scope>
    <source>
        <strain evidence="1 2">Au29</strain>
    </source>
</reference>
<proteinExistence type="predicted"/>
<keyword evidence="2" id="KW-1185">Reference proteome</keyword>
<dbReference type="Proteomes" id="UP000824334">
    <property type="component" value="Chromosome"/>
</dbReference>
<gene>
    <name evidence="1" type="ORF">KWG56_05840</name>
</gene>
<dbReference type="RefSeq" id="WP_219354076.1">
    <property type="nucleotide sequence ID" value="NZ_CP080034.1"/>
</dbReference>